<evidence type="ECO:0000259" key="9">
    <source>
        <dbReference type="SMART" id="SM01011"/>
    </source>
</evidence>
<dbReference type="AlphaFoldDB" id="Q83G14"/>
<evidence type="ECO:0000256" key="4">
    <source>
        <dbReference type="ARBA" id="ARBA00012574"/>
    </source>
</evidence>
<dbReference type="InterPro" id="IPR007865">
    <property type="entry name" value="Aminopep_P_N"/>
</dbReference>
<dbReference type="KEGG" id="twh:TWT_522"/>
<evidence type="ECO:0000256" key="2">
    <source>
        <dbReference type="ARBA" id="ARBA00001936"/>
    </source>
</evidence>
<name>Q83G14_TROWT</name>
<dbReference type="InterPro" id="IPR001131">
    <property type="entry name" value="Peptidase_M24B_aminopep-P_CS"/>
</dbReference>
<dbReference type="Gene3D" id="3.90.230.10">
    <property type="entry name" value="Creatinase/methionine aminopeptidase superfamily"/>
    <property type="match status" value="1"/>
</dbReference>
<evidence type="ECO:0000256" key="8">
    <source>
        <dbReference type="RuleBase" id="RU000590"/>
    </source>
</evidence>
<dbReference type="CDD" id="cd01087">
    <property type="entry name" value="Prolidase"/>
    <property type="match status" value="1"/>
</dbReference>
<dbReference type="InterPro" id="IPR000994">
    <property type="entry name" value="Pept_M24"/>
</dbReference>
<keyword evidence="11" id="KW-1185">Reference proteome</keyword>
<organism evidence="10 11">
    <name type="scientific">Tropheryma whipplei (strain Twist)</name>
    <name type="common">Whipple's bacillus</name>
    <dbReference type="NCBI Taxonomy" id="203267"/>
    <lineage>
        <taxon>Bacteria</taxon>
        <taxon>Bacillati</taxon>
        <taxon>Actinomycetota</taxon>
        <taxon>Actinomycetes</taxon>
        <taxon>Micrococcales</taxon>
        <taxon>Tropherymataceae</taxon>
        <taxon>Tropheryma</taxon>
    </lineage>
</organism>
<dbReference type="Gene3D" id="3.40.350.10">
    <property type="entry name" value="Creatinase/prolidase N-terminal domain"/>
    <property type="match status" value="1"/>
</dbReference>
<comment type="similarity">
    <text evidence="3 8">Belongs to the peptidase M24B family.</text>
</comment>
<dbReference type="MEROPS" id="M24.033"/>
<evidence type="ECO:0000256" key="7">
    <source>
        <dbReference type="ARBA" id="ARBA00023211"/>
    </source>
</evidence>
<dbReference type="SUPFAM" id="SSF53092">
    <property type="entry name" value="Creatinase/prolidase N-terminal domain"/>
    <property type="match status" value="1"/>
</dbReference>
<evidence type="ECO:0000256" key="3">
    <source>
        <dbReference type="ARBA" id="ARBA00008766"/>
    </source>
</evidence>
<dbReference type="GO" id="GO:0030145">
    <property type="term" value="F:manganese ion binding"/>
    <property type="evidence" value="ECO:0007669"/>
    <property type="project" value="InterPro"/>
</dbReference>
<dbReference type="eggNOG" id="COG0006">
    <property type="taxonomic scope" value="Bacteria"/>
</dbReference>
<dbReference type="PROSITE" id="PS00491">
    <property type="entry name" value="PROLINE_PEPTIDASE"/>
    <property type="match status" value="1"/>
</dbReference>
<dbReference type="PANTHER" id="PTHR43226">
    <property type="entry name" value="XAA-PRO AMINOPEPTIDASE 3"/>
    <property type="match status" value="1"/>
</dbReference>
<dbReference type="InterPro" id="IPR052433">
    <property type="entry name" value="X-Pro_dipept-like"/>
</dbReference>
<keyword evidence="5 8" id="KW-0479">Metal-binding</keyword>
<accession>Q83G14</accession>
<keyword evidence="7" id="KW-0464">Manganese</keyword>
<reference evidence="10 11" key="1">
    <citation type="journal article" date="2003" name="Genome Res.">
        <title>Tropheryma whipplei twist: a human pathogenic Actinobacteria with a reduced genome.</title>
        <authorList>
            <person name="Raoult D."/>
            <person name="Ogata H."/>
            <person name="Audic S."/>
            <person name="Robert C."/>
            <person name="Suhre K."/>
            <person name="Drancourt M."/>
            <person name="Claverie J.-M."/>
        </authorList>
    </citation>
    <scope>NUCLEOTIDE SEQUENCE [LARGE SCALE GENOMIC DNA]</scope>
    <source>
        <strain evidence="10 11">Twist</strain>
    </source>
</reference>
<dbReference type="STRING" id="203267.TWT_522"/>
<protein>
    <recommendedName>
        <fullName evidence="4">Xaa-Pro aminopeptidase</fullName>
        <ecNumber evidence="4">3.4.11.9</ecNumber>
    </recommendedName>
</protein>
<evidence type="ECO:0000313" key="10">
    <source>
        <dbReference type="EMBL" id="AAO44619.1"/>
    </source>
</evidence>
<dbReference type="Proteomes" id="UP000002200">
    <property type="component" value="Chromosome"/>
</dbReference>
<dbReference type="SUPFAM" id="SSF55920">
    <property type="entry name" value="Creatinase/aminopeptidase"/>
    <property type="match status" value="1"/>
</dbReference>
<dbReference type="Pfam" id="PF00557">
    <property type="entry name" value="Peptidase_M24"/>
    <property type="match status" value="1"/>
</dbReference>
<dbReference type="GO" id="GO:0070006">
    <property type="term" value="F:metalloaminopeptidase activity"/>
    <property type="evidence" value="ECO:0007669"/>
    <property type="project" value="InterPro"/>
</dbReference>
<proteinExistence type="inferred from homology"/>
<dbReference type="HOGENOM" id="CLU_017266_1_0_11"/>
<evidence type="ECO:0000256" key="1">
    <source>
        <dbReference type="ARBA" id="ARBA00001424"/>
    </source>
</evidence>
<dbReference type="SMART" id="SM01011">
    <property type="entry name" value="AMP_N"/>
    <property type="match status" value="1"/>
</dbReference>
<comment type="catalytic activity">
    <reaction evidence="1">
        <text>Release of any N-terminal amino acid, including proline, that is linked to proline, even from a dipeptide or tripeptide.</text>
        <dbReference type="EC" id="3.4.11.9"/>
    </reaction>
</comment>
<dbReference type="Pfam" id="PF05195">
    <property type="entry name" value="AMP_N"/>
    <property type="match status" value="1"/>
</dbReference>
<sequence>MNKNRNRSTLPGSTQFTEYMLSGWGSFLEEKIQQSEVAKYTEKRRQAVCALFPGKTIVVEAGDMRCRANDTFYRYRPDSSFTWLTGWGCETTPGAVLVIYPDTKPVLFFKPPAGKKNDDFFTDSHNGTFWIGSRPSLQEIETLLGITCRDIKDFRCPTDNVLLCKTRGKDAEEINDLKVAISELRLLKDRWEITQLQKAVDATAQGFERVVKSINEAKSVTNGERVIEGAFYTSARSLGYETGYETIVAAGANACILHWSVNNGPINDGDLLLVDAGIELETLYTADITRTVPISGKFTDVQAKVYEAVLEAADAAFDAAMPGQPFHKMHEAAMGVIRRHLSEWGICKASQNEFYRRYMIHGTGHHLGLDVHDCAFAKRENYRNGTLADGMVLTIEPGLYFHKNDLTVPKDFRGIGVRIEDNILIASDGPVNMSRDIPRARIDVEQWIQQAS</sequence>
<comment type="cofactor">
    <cofactor evidence="2">
        <name>Mn(2+)</name>
        <dbReference type="ChEBI" id="CHEBI:29035"/>
    </cofactor>
</comment>
<dbReference type="PANTHER" id="PTHR43226:SF4">
    <property type="entry name" value="XAA-PRO AMINOPEPTIDASE 3"/>
    <property type="match status" value="1"/>
</dbReference>
<dbReference type="InterPro" id="IPR029149">
    <property type="entry name" value="Creatin/AminoP/Spt16_N"/>
</dbReference>
<evidence type="ECO:0000313" key="11">
    <source>
        <dbReference type="Proteomes" id="UP000002200"/>
    </source>
</evidence>
<gene>
    <name evidence="10" type="primary">pepQ</name>
    <name evidence="10" type="ordered locus">TWT_522</name>
</gene>
<feature type="domain" description="Aminopeptidase P N-terminal" evidence="9">
    <location>
        <begin position="35"/>
        <end position="172"/>
    </location>
</feature>
<dbReference type="InterPro" id="IPR036005">
    <property type="entry name" value="Creatinase/aminopeptidase-like"/>
</dbReference>
<evidence type="ECO:0000256" key="5">
    <source>
        <dbReference type="ARBA" id="ARBA00022723"/>
    </source>
</evidence>
<evidence type="ECO:0000256" key="6">
    <source>
        <dbReference type="ARBA" id="ARBA00022801"/>
    </source>
</evidence>
<dbReference type="EC" id="3.4.11.9" evidence="4"/>
<dbReference type="EMBL" id="AE014184">
    <property type="protein sequence ID" value="AAO44619.1"/>
    <property type="molecule type" value="Genomic_DNA"/>
</dbReference>
<keyword evidence="6 10" id="KW-0378">Hydrolase</keyword>
<dbReference type="GO" id="GO:0005829">
    <property type="term" value="C:cytosol"/>
    <property type="evidence" value="ECO:0007669"/>
    <property type="project" value="TreeGrafter"/>
</dbReference>
<dbReference type="GO" id="GO:0006508">
    <property type="term" value="P:proteolysis"/>
    <property type="evidence" value="ECO:0007669"/>
    <property type="project" value="TreeGrafter"/>
</dbReference>